<gene>
    <name evidence="1" type="ORF">BSQ44_06975</name>
</gene>
<dbReference type="EMBL" id="CP018171">
    <property type="protein sequence ID" value="APH71141.1"/>
    <property type="molecule type" value="Genomic_DNA"/>
</dbReference>
<reference evidence="2" key="1">
    <citation type="submission" date="2016-11" db="EMBL/GenBank/DDBJ databases">
        <title>Mesorhizobium oceanicum sp. nov., isolated from deep seawater in South China Sea.</title>
        <authorList>
            <person name="Fu G.-Y."/>
        </authorList>
    </citation>
    <scope>NUCLEOTIDE SEQUENCE [LARGE SCALE GENOMIC DNA]</scope>
    <source>
        <strain evidence="2">B7</strain>
    </source>
</reference>
<proteinExistence type="predicted"/>
<evidence type="ECO:0000313" key="2">
    <source>
        <dbReference type="Proteomes" id="UP000182840"/>
    </source>
</evidence>
<keyword evidence="2" id="KW-1185">Reference proteome</keyword>
<dbReference type="AlphaFoldDB" id="A0A1L3SP67"/>
<organism evidence="1 2">
    <name type="scientific">Aquibium oceanicum</name>
    <dbReference type="NCBI Taxonomy" id="1670800"/>
    <lineage>
        <taxon>Bacteria</taxon>
        <taxon>Pseudomonadati</taxon>
        <taxon>Pseudomonadota</taxon>
        <taxon>Alphaproteobacteria</taxon>
        <taxon>Hyphomicrobiales</taxon>
        <taxon>Phyllobacteriaceae</taxon>
        <taxon>Aquibium</taxon>
    </lineage>
</organism>
<evidence type="ECO:0000313" key="1">
    <source>
        <dbReference type="EMBL" id="APH71141.1"/>
    </source>
</evidence>
<dbReference type="Proteomes" id="UP000182840">
    <property type="component" value="Chromosome"/>
</dbReference>
<accession>A0A1L3SP67</accession>
<name>A0A1L3SP67_9HYPH</name>
<sequence>MQARSGRAQVIDEFYDLGELQQLPPDIVERVGAIIGGYAPDEDHVRENLEIMTLPLDHPRREEVRELWETR</sequence>
<dbReference type="KEGG" id="meso:BSQ44_06975"/>
<protein>
    <submittedName>
        <fullName evidence="1">Uncharacterized protein</fullName>
    </submittedName>
</protein>